<dbReference type="AlphaFoldDB" id="A0A9J6H271"/>
<organism evidence="1 2">
    <name type="scientific">Haemaphysalis longicornis</name>
    <name type="common">Bush tick</name>
    <dbReference type="NCBI Taxonomy" id="44386"/>
    <lineage>
        <taxon>Eukaryota</taxon>
        <taxon>Metazoa</taxon>
        <taxon>Ecdysozoa</taxon>
        <taxon>Arthropoda</taxon>
        <taxon>Chelicerata</taxon>
        <taxon>Arachnida</taxon>
        <taxon>Acari</taxon>
        <taxon>Parasitiformes</taxon>
        <taxon>Ixodida</taxon>
        <taxon>Ixodoidea</taxon>
        <taxon>Ixodidae</taxon>
        <taxon>Haemaphysalinae</taxon>
        <taxon>Haemaphysalis</taxon>
    </lineage>
</organism>
<name>A0A9J6H271_HAELO</name>
<evidence type="ECO:0000313" key="2">
    <source>
        <dbReference type="Proteomes" id="UP000821853"/>
    </source>
</evidence>
<sequence length="390" mass="43750">MPKLRPTRASVLCDQLLYLDLSWTDLEDLFLGYRDPKPRQSKSSGGLLDVNSFDEEEFRRMFRFANSQGVKVSGQEALLMGLRRLAYPNRWWDLERMFGRHLSSMSSVVSILFNHVETTFGHLLEDLNSHQWLTVDDLPELAEAFHTFGPKAGQTTFPKQGAGRENMGIDPLEVMQDVPTRWNSEHAMMSRLLELRTAISAELSESDSVENLSSAEWKLMAGLVSVLEPIQQATTELSAATYPTLSQVIPLLECTEITLKEYISQANVAASFAGSLLRSLKTRFVDVKICPLLVLAVLVDPRYKAIFHSAPSEKVWASSLMLSEVEKLHPTGTAEATENETATSTTEEACSVWAAFSKVKMASEERRQSVGMSQHQKQVNEYLQTELLGR</sequence>
<gene>
    <name evidence="1" type="ORF">HPB48_023121</name>
</gene>
<keyword evidence="2" id="KW-1185">Reference proteome</keyword>
<dbReference type="GO" id="GO:0005634">
    <property type="term" value="C:nucleus"/>
    <property type="evidence" value="ECO:0007669"/>
    <property type="project" value="TreeGrafter"/>
</dbReference>
<evidence type="ECO:0008006" key="3">
    <source>
        <dbReference type="Google" id="ProtNLM"/>
    </source>
</evidence>
<protein>
    <recommendedName>
        <fullName evidence="3">HAT C-terminal dimerisation domain-containing protein</fullName>
    </recommendedName>
</protein>
<dbReference type="InterPro" id="IPR012337">
    <property type="entry name" value="RNaseH-like_sf"/>
</dbReference>
<dbReference type="SUPFAM" id="SSF53098">
    <property type="entry name" value="Ribonuclease H-like"/>
    <property type="match status" value="1"/>
</dbReference>
<proteinExistence type="predicted"/>
<reference evidence="1 2" key="1">
    <citation type="journal article" date="2020" name="Cell">
        <title>Large-Scale Comparative Analyses of Tick Genomes Elucidate Their Genetic Diversity and Vector Capacities.</title>
        <authorList>
            <consortium name="Tick Genome and Microbiome Consortium (TIGMIC)"/>
            <person name="Jia N."/>
            <person name="Wang J."/>
            <person name="Shi W."/>
            <person name="Du L."/>
            <person name="Sun Y."/>
            <person name="Zhan W."/>
            <person name="Jiang J.F."/>
            <person name="Wang Q."/>
            <person name="Zhang B."/>
            <person name="Ji P."/>
            <person name="Bell-Sakyi L."/>
            <person name="Cui X.M."/>
            <person name="Yuan T.T."/>
            <person name="Jiang B.G."/>
            <person name="Yang W.F."/>
            <person name="Lam T.T."/>
            <person name="Chang Q.C."/>
            <person name="Ding S.J."/>
            <person name="Wang X.J."/>
            <person name="Zhu J.G."/>
            <person name="Ruan X.D."/>
            <person name="Zhao L."/>
            <person name="Wei J.T."/>
            <person name="Ye R.Z."/>
            <person name="Que T.C."/>
            <person name="Du C.H."/>
            <person name="Zhou Y.H."/>
            <person name="Cheng J.X."/>
            <person name="Dai P.F."/>
            <person name="Guo W.B."/>
            <person name="Han X.H."/>
            <person name="Huang E.J."/>
            <person name="Li L.F."/>
            <person name="Wei W."/>
            <person name="Gao Y.C."/>
            <person name="Liu J.Z."/>
            <person name="Shao H.Z."/>
            <person name="Wang X."/>
            <person name="Wang C.C."/>
            <person name="Yang T.C."/>
            <person name="Huo Q.B."/>
            <person name="Li W."/>
            <person name="Chen H.Y."/>
            <person name="Chen S.E."/>
            <person name="Zhou L.G."/>
            <person name="Ni X.B."/>
            <person name="Tian J.H."/>
            <person name="Sheng Y."/>
            <person name="Liu T."/>
            <person name="Pan Y.S."/>
            <person name="Xia L.Y."/>
            <person name="Li J."/>
            <person name="Zhao F."/>
            <person name="Cao W.C."/>
        </authorList>
    </citation>
    <scope>NUCLEOTIDE SEQUENCE [LARGE SCALE GENOMIC DNA]</scope>
    <source>
        <strain evidence="1">HaeL-2018</strain>
    </source>
</reference>
<evidence type="ECO:0000313" key="1">
    <source>
        <dbReference type="EMBL" id="KAH9381826.1"/>
    </source>
</evidence>
<dbReference type="Proteomes" id="UP000821853">
    <property type="component" value="Chromosome 9"/>
</dbReference>
<comment type="caution">
    <text evidence="1">The sequence shown here is derived from an EMBL/GenBank/DDBJ whole genome shotgun (WGS) entry which is preliminary data.</text>
</comment>
<dbReference type="PANTHER" id="PTHR47241:SF1">
    <property type="entry name" value="BED-TYPE DOMAIN-CONTAINING PROTEIN"/>
    <property type="match status" value="1"/>
</dbReference>
<dbReference type="InterPro" id="IPR052865">
    <property type="entry name" value="Zinc_finger_BED"/>
</dbReference>
<dbReference type="PANTHER" id="PTHR47241">
    <property type="entry name" value="FINGER PROTEIN, PUTATIVE-RELATED"/>
    <property type="match status" value="1"/>
</dbReference>
<dbReference type="OrthoDB" id="6409861at2759"/>
<dbReference type="EMBL" id="JABSTR010000011">
    <property type="protein sequence ID" value="KAH9381826.1"/>
    <property type="molecule type" value="Genomic_DNA"/>
</dbReference>
<dbReference type="VEuPathDB" id="VectorBase:HLOH_056417"/>
<accession>A0A9J6H271</accession>